<keyword evidence="4" id="KW-1185">Reference proteome</keyword>
<protein>
    <submittedName>
        <fullName evidence="3">DUF2892 domain-containing protein</fullName>
    </submittedName>
</protein>
<dbReference type="RefSeq" id="WP_193995298.1">
    <property type="nucleotide sequence ID" value="NZ_JADEXP010000268.1"/>
</dbReference>
<evidence type="ECO:0000313" key="3">
    <source>
        <dbReference type="EMBL" id="MBE9069393.1"/>
    </source>
</evidence>
<dbReference type="Proteomes" id="UP000615026">
    <property type="component" value="Unassembled WGS sequence"/>
</dbReference>
<feature type="transmembrane region" description="Helical" evidence="1">
    <location>
        <begin position="34"/>
        <end position="59"/>
    </location>
</feature>
<keyword evidence="1" id="KW-0472">Membrane</keyword>
<keyword evidence="1" id="KW-1133">Transmembrane helix</keyword>
<gene>
    <name evidence="3" type="ORF">IQ260_22365</name>
</gene>
<evidence type="ECO:0000259" key="2">
    <source>
        <dbReference type="Pfam" id="PF11127"/>
    </source>
</evidence>
<dbReference type="AlphaFoldDB" id="A0A928ZXW0"/>
<reference evidence="3" key="1">
    <citation type="submission" date="2020-10" db="EMBL/GenBank/DDBJ databases">
        <authorList>
            <person name="Castelo-Branco R."/>
            <person name="Eusebio N."/>
            <person name="Adriana R."/>
            <person name="Vieira A."/>
            <person name="Brugerolle De Fraissinette N."/>
            <person name="Rezende De Castro R."/>
            <person name="Schneider M.P."/>
            <person name="Vasconcelos V."/>
            <person name="Leao P.N."/>
        </authorList>
    </citation>
    <scope>NUCLEOTIDE SEQUENCE</scope>
    <source>
        <strain evidence="3">LEGE 11479</strain>
    </source>
</reference>
<keyword evidence="1" id="KW-0812">Transmembrane</keyword>
<name>A0A928ZXW0_LEPEC</name>
<sequence length="72" mass="7688">MFNNVGTVDRLLRLLIAVVLLYLGLLIYDGSTLGIVLDIAGALALLTATFGSCMLYGLLGINTRKSKQDSLT</sequence>
<accession>A0A928ZXW0</accession>
<proteinExistence type="predicted"/>
<evidence type="ECO:0000256" key="1">
    <source>
        <dbReference type="SAM" id="Phobius"/>
    </source>
</evidence>
<comment type="caution">
    <text evidence="3">The sequence shown here is derived from an EMBL/GenBank/DDBJ whole genome shotgun (WGS) entry which is preliminary data.</text>
</comment>
<feature type="transmembrane region" description="Helical" evidence="1">
    <location>
        <begin position="12"/>
        <end position="28"/>
    </location>
</feature>
<dbReference type="EMBL" id="JADEXP010000268">
    <property type="protein sequence ID" value="MBE9069393.1"/>
    <property type="molecule type" value="Genomic_DNA"/>
</dbReference>
<feature type="domain" description="Inner membrane protein YgaP-like transmembrane" evidence="2">
    <location>
        <begin position="1"/>
        <end position="66"/>
    </location>
</feature>
<organism evidence="3 4">
    <name type="scientific">Leptolyngbya cf. ectocarpi LEGE 11479</name>
    <dbReference type="NCBI Taxonomy" id="1828722"/>
    <lineage>
        <taxon>Bacteria</taxon>
        <taxon>Bacillati</taxon>
        <taxon>Cyanobacteriota</taxon>
        <taxon>Cyanophyceae</taxon>
        <taxon>Leptolyngbyales</taxon>
        <taxon>Leptolyngbyaceae</taxon>
        <taxon>Leptolyngbya group</taxon>
        <taxon>Leptolyngbya</taxon>
    </lineage>
</organism>
<evidence type="ECO:0000313" key="4">
    <source>
        <dbReference type="Proteomes" id="UP000615026"/>
    </source>
</evidence>
<dbReference type="Pfam" id="PF11127">
    <property type="entry name" value="YgaP-like_TM"/>
    <property type="match status" value="1"/>
</dbReference>
<dbReference type="InterPro" id="IPR021309">
    <property type="entry name" value="YgaP-like_TM"/>
</dbReference>